<comment type="caution">
    <text evidence="1">The sequence shown here is derived from an EMBL/GenBank/DDBJ whole genome shotgun (WGS) entry which is preliminary data.</text>
</comment>
<dbReference type="Proteomes" id="UP001548587">
    <property type="component" value="Unassembled WGS sequence"/>
</dbReference>
<dbReference type="Pfam" id="PF09613">
    <property type="entry name" value="HrpB1_HrpK"/>
    <property type="match status" value="1"/>
</dbReference>
<proteinExistence type="predicted"/>
<dbReference type="EMBL" id="JBEWCH010000017">
    <property type="protein sequence ID" value="MET1477257.1"/>
    <property type="molecule type" value="Genomic_DNA"/>
</dbReference>
<protein>
    <submittedName>
        <fullName evidence="1">HrpB1 family type III secretion system apparatus protein</fullName>
    </submittedName>
</protein>
<organism evidence="1 2">
    <name type="scientific">Burkholderia sola</name>
    <dbReference type="NCBI Taxonomy" id="2843302"/>
    <lineage>
        <taxon>Bacteria</taxon>
        <taxon>Pseudomonadati</taxon>
        <taxon>Pseudomonadota</taxon>
        <taxon>Betaproteobacteria</taxon>
        <taxon>Burkholderiales</taxon>
        <taxon>Burkholderiaceae</taxon>
        <taxon>Burkholderia</taxon>
        <taxon>Burkholderia cepacia complex</taxon>
    </lineage>
</organism>
<reference evidence="1 2" key="1">
    <citation type="submission" date="2024-06" db="EMBL/GenBank/DDBJ databases">
        <title>Burkholderia sola in Mexico.</title>
        <authorList>
            <person name="Estrada P."/>
        </authorList>
    </citation>
    <scope>NUCLEOTIDE SEQUENCE [LARGE SCALE GENOMIC DNA]</scope>
    <source>
        <strain evidence="1 2">CpTa8-5</strain>
    </source>
</reference>
<dbReference type="RefSeq" id="WP_260429635.1">
    <property type="nucleotide sequence ID" value="NZ_JBEWCH010000017.1"/>
</dbReference>
<evidence type="ECO:0000313" key="1">
    <source>
        <dbReference type="EMBL" id="MET1477257.1"/>
    </source>
</evidence>
<name>A0ABV2CDS2_9BURK</name>
<evidence type="ECO:0000313" key="2">
    <source>
        <dbReference type="Proteomes" id="UP001548587"/>
    </source>
</evidence>
<keyword evidence="2" id="KW-1185">Reference proteome</keyword>
<sequence length="203" mass="22441">MRPIGSNLISLGERMDVLKDRPQCPSGVVGAIVDLVRVALARAGTPAQVDIDDLEHLVDVLHLLRPDSAEFAFFDGWLHMVREEWSDAERLFRNLVERSVCLPASKGMLLQCLKARQEFGWQEEARHLLEEGGNEEVERLAKVLLASEELKQAVATAKRTGRFVAPDSALAFENGAHAEDGEAVATPSSSSSDMLLTMQYMRV</sequence>
<gene>
    <name evidence="1" type="ORF">ABXL37_23670</name>
</gene>
<dbReference type="InterPro" id="IPR013394">
    <property type="entry name" value="T3SS_HrpB1/HrpK"/>
</dbReference>
<accession>A0ABV2CDS2</accession>